<evidence type="ECO:0000313" key="2">
    <source>
        <dbReference type="EMBL" id="MCU7549092.1"/>
    </source>
</evidence>
<evidence type="ECO:0000313" key="3">
    <source>
        <dbReference type="Proteomes" id="UP001155483"/>
    </source>
</evidence>
<proteinExistence type="predicted"/>
<dbReference type="Proteomes" id="UP001155483">
    <property type="component" value="Unassembled WGS sequence"/>
</dbReference>
<feature type="domain" description="Phosphoribosyltransferase" evidence="1">
    <location>
        <begin position="8"/>
        <end position="166"/>
    </location>
</feature>
<comment type="caution">
    <text evidence="2">The sequence shown here is derived from an EMBL/GenBank/DDBJ whole genome shotgun (WGS) entry which is preliminary data.</text>
</comment>
<evidence type="ECO:0000259" key="1">
    <source>
        <dbReference type="Pfam" id="PF00156"/>
    </source>
</evidence>
<gene>
    <name evidence="2" type="ORF">OCK74_08195</name>
</gene>
<organism evidence="2 3">
    <name type="scientific">Paraflavisolibacter caeni</name>
    <dbReference type="NCBI Taxonomy" id="2982496"/>
    <lineage>
        <taxon>Bacteria</taxon>
        <taxon>Pseudomonadati</taxon>
        <taxon>Bacteroidota</taxon>
        <taxon>Chitinophagia</taxon>
        <taxon>Chitinophagales</taxon>
        <taxon>Chitinophagaceae</taxon>
        <taxon>Paraflavisolibacter</taxon>
    </lineage>
</organism>
<dbReference type="Gene3D" id="3.30.1310.20">
    <property type="entry name" value="PRTase-like"/>
    <property type="match status" value="1"/>
</dbReference>
<dbReference type="GO" id="GO:0016757">
    <property type="term" value="F:glycosyltransferase activity"/>
    <property type="evidence" value="ECO:0007669"/>
    <property type="project" value="UniProtKB-KW"/>
</dbReference>
<keyword evidence="2" id="KW-0328">Glycosyltransferase</keyword>
<dbReference type="CDD" id="cd06223">
    <property type="entry name" value="PRTases_typeI"/>
    <property type="match status" value="1"/>
</dbReference>
<dbReference type="Gene3D" id="3.40.50.2020">
    <property type="match status" value="1"/>
</dbReference>
<dbReference type="RefSeq" id="WP_279296533.1">
    <property type="nucleotide sequence ID" value="NZ_JAOTIF010000004.1"/>
</dbReference>
<dbReference type="SUPFAM" id="SSF53271">
    <property type="entry name" value="PRTase-like"/>
    <property type="match status" value="1"/>
</dbReference>
<protein>
    <submittedName>
        <fullName evidence="2">Phosphoribosyltransferase family protein</fullName>
    </submittedName>
</protein>
<accession>A0A9X2XVD4</accession>
<reference evidence="2" key="1">
    <citation type="submission" date="2022-09" db="EMBL/GenBank/DDBJ databases">
        <authorList>
            <person name="Yuan C."/>
            <person name="Ke Z."/>
        </authorList>
    </citation>
    <scope>NUCLEOTIDE SEQUENCE</scope>
    <source>
        <strain evidence="2">LB-8</strain>
    </source>
</reference>
<sequence>MFQNRTQAGRLLAEKLLKYQKANGIVLAIPRGGVPVGLEIARALNWPLELLLIKKLGHPQNKEYAIGAVGMQDRIVVPHEEVPESYIESETERARARLVEMQQKFMPNKQPEPIKDRVVIVVDDGIATGNTMLTSVKILRKQEPEAIIIAAPVASWSAVEKLSQEVDKLVLLDVPEEFIGVGRFYSDFAQLTDSDVINYIKMSNE</sequence>
<keyword evidence="2" id="KW-0808">Transferase</keyword>
<dbReference type="InterPro" id="IPR000836">
    <property type="entry name" value="PRTase_dom"/>
</dbReference>
<reference evidence="2" key="2">
    <citation type="submission" date="2023-04" db="EMBL/GenBank/DDBJ databases">
        <title>Paracnuella aquatica gen. nov., sp. nov., a member of the family Chitinophagaceae isolated from a hot spring.</title>
        <authorList>
            <person name="Wang C."/>
        </authorList>
    </citation>
    <scope>NUCLEOTIDE SEQUENCE</scope>
    <source>
        <strain evidence="2">LB-8</strain>
    </source>
</reference>
<keyword evidence="3" id="KW-1185">Reference proteome</keyword>
<name>A0A9X2XVD4_9BACT</name>
<dbReference type="Pfam" id="PF00156">
    <property type="entry name" value="Pribosyltran"/>
    <property type="match status" value="1"/>
</dbReference>
<dbReference type="EMBL" id="JAOTIF010000004">
    <property type="protein sequence ID" value="MCU7549092.1"/>
    <property type="molecule type" value="Genomic_DNA"/>
</dbReference>
<dbReference type="AlphaFoldDB" id="A0A9X2XVD4"/>
<dbReference type="InterPro" id="IPR029057">
    <property type="entry name" value="PRTase-like"/>
</dbReference>